<dbReference type="PANTHER" id="PTHR30255">
    <property type="entry name" value="SINGLE-STRANDED-DNA-SPECIFIC EXONUCLEASE RECJ"/>
    <property type="match status" value="1"/>
</dbReference>
<feature type="domain" description="DDH" evidence="6">
    <location>
        <begin position="17"/>
        <end position="94"/>
    </location>
</feature>
<accession>A0A1F4USB3</accession>
<dbReference type="Pfam" id="PF17768">
    <property type="entry name" value="RecJ_OB"/>
    <property type="match status" value="1"/>
</dbReference>
<dbReference type="InterPro" id="IPR041122">
    <property type="entry name" value="RecJ_OB"/>
</dbReference>
<evidence type="ECO:0000256" key="2">
    <source>
        <dbReference type="ARBA" id="ARBA00019841"/>
    </source>
</evidence>
<dbReference type="PANTHER" id="PTHR30255:SF2">
    <property type="entry name" value="SINGLE-STRANDED-DNA-SPECIFIC EXONUCLEASE RECJ"/>
    <property type="match status" value="1"/>
</dbReference>
<comment type="similarity">
    <text evidence="1">Belongs to the RecJ family.</text>
</comment>
<evidence type="ECO:0000256" key="1">
    <source>
        <dbReference type="ARBA" id="ARBA00005915"/>
    </source>
</evidence>
<dbReference type="Pfam" id="PF02272">
    <property type="entry name" value="DHHA1"/>
    <property type="match status" value="1"/>
</dbReference>
<comment type="caution">
    <text evidence="9">The sequence shown here is derived from an EMBL/GenBank/DDBJ whole genome shotgun (WGS) entry which is preliminary data.</text>
</comment>
<evidence type="ECO:0000256" key="5">
    <source>
        <dbReference type="ARBA" id="ARBA00022839"/>
    </source>
</evidence>
<dbReference type="Pfam" id="PF01368">
    <property type="entry name" value="DHH"/>
    <property type="match status" value="1"/>
</dbReference>
<name>A0A1F4USB3_UNCKA</name>
<protein>
    <recommendedName>
        <fullName evidence="2">Single-stranded-DNA-specific exonuclease RecJ</fullName>
    </recommendedName>
</protein>
<dbReference type="GO" id="GO:0004527">
    <property type="term" value="F:exonuclease activity"/>
    <property type="evidence" value="ECO:0007669"/>
    <property type="project" value="UniProtKB-KW"/>
</dbReference>
<dbReference type="GO" id="GO:0003676">
    <property type="term" value="F:nucleic acid binding"/>
    <property type="evidence" value="ECO:0007669"/>
    <property type="project" value="InterPro"/>
</dbReference>
<evidence type="ECO:0000256" key="4">
    <source>
        <dbReference type="ARBA" id="ARBA00022801"/>
    </source>
</evidence>
<dbReference type="Gene3D" id="2.40.50.460">
    <property type="match status" value="1"/>
</dbReference>
<dbReference type="EMBL" id="MEUX01000008">
    <property type="protein sequence ID" value="OGC47844.1"/>
    <property type="molecule type" value="Genomic_DNA"/>
</dbReference>
<dbReference type="InterPro" id="IPR051673">
    <property type="entry name" value="SSDNA_exonuclease_RecJ"/>
</dbReference>
<evidence type="ECO:0000259" key="7">
    <source>
        <dbReference type="Pfam" id="PF02272"/>
    </source>
</evidence>
<sequence>MKSLSAMRVAPAKAGATLIITVDCGIVSNIEVEEAKKLGFTVIITDHHESHKKLPKADEIIHTTNATGAGISWILSNELSPETSTKKLGLAALGTICDLQPLTGFNRSIAKHGLEQLNSNMPIGINALSQTAFIKGKIGEYEAGWQIGPRLNATGRMEDAMDSLLLLSTNSMEQAMILSKKLNSLNLQRQDKTISDTITAVREIENENADGAIKDFIVTSSKNYHEGIIGLVAGKLTQKYNKPAIAIAINESEDLAKGSARSIAGISIIDALRKFDELFEGLGGHEMAAGFSIKPSNIPLLKKRLYQLNEWPSEVFKKSLKIDAVLNSDLISLGSLNEINNLKPFGVGNYEPIFCSKNIIIANFSRFGKENDHLKLFLKDEYNNEFTGLAFGKGNLAESLENGKTVDIAFTLSQNTWNEKTTIEIKIKDLKESNLDTKLYNN</sequence>
<evidence type="ECO:0000259" key="8">
    <source>
        <dbReference type="Pfam" id="PF17768"/>
    </source>
</evidence>
<keyword evidence="3" id="KW-0540">Nuclease</keyword>
<evidence type="ECO:0000313" key="10">
    <source>
        <dbReference type="Proteomes" id="UP000176444"/>
    </source>
</evidence>
<keyword evidence="5" id="KW-0269">Exonuclease</keyword>
<evidence type="ECO:0000313" key="9">
    <source>
        <dbReference type="EMBL" id="OGC47844.1"/>
    </source>
</evidence>
<proteinExistence type="inferred from homology"/>
<feature type="domain" description="RecJ OB" evidence="8">
    <location>
        <begin position="322"/>
        <end position="429"/>
    </location>
</feature>
<reference evidence="9 10" key="1">
    <citation type="journal article" date="2016" name="Nat. Commun.">
        <title>Thousands of microbial genomes shed light on interconnected biogeochemical processes in an aquifer system.</title>
        <authorList>
            <person name="Anantharaman K."/>
            <person name="Brown C.T."/>
            <person name="Hug L.A."/>
            <person name="Sharon I."/>
            <person name="Castelle C.J."/>
            <person name="Probst A.J."/>
            <person name="Thomas B.C."/>
            <person name="Singh A."/>
            <person name="Wilkins M.J."/>
            <person name="Karaoz U."/>
            <person name="Brodie E.L."/>
            <person name="Williams K.H."/>
            <person name="Hubbard S.S."/>
            <person name="Banfield J.F."/>
        </authorList>
    </citation>
    <scope>NUCLEOTIDE SEQUENCE [LARGE SCALE GENOMIC DNA]</scope>
</reference>
<dbReference type="InterPro" id="IPR003156">
    <property type="entry name" value="DHHA1_dom"/>
</dbReference>
<evidence type="ECO:0000259" key="6">
    <source>
        <dbReference type="Pfam" id="PF01368"/>
    </source>
</evidence>
<dbReference type="Proteomes" id="UP000176444">
    <property type="component" value="Unassembled WGS sequence"/>
</dbReference>
<dbReference type="InterPro" id="IPR001667">
    <property type="entry name" value="DDH_dom"/>
</dbReference>
<evidence type="ECO:0000256" key="3">
    <source>
        <dbReference type="ARBA" id="ARBA00022722"/>
    </source>
</evidence>
<gene>
    <name evidence="9" type="ORF">A2713_01295</name>
</gene>
<keyword evidence="4" id="KW-0378">Hydrolase</keyword>
<feature type="domain" description="DHHA1" evidence="7">
    <location>
        <begin position="216"/>
        <end position="307"/>
    </location>
</feature>
<dbReference type="SUPFAM" id="SSF64182">
    <property type="entry name" value="DHH phosphoesterases"/>
    <property type="match status" value="1"/>
</dbReference>
<dbReference type="Gene3D" id="3.90.1640.30">
    <property type="match status" value="1"/>
</dbReference>
<dbReference type="InterPro" id="IPR038763">
    <property type="entry name" value="DHH_sf"/>
</dbReference>
<dbReference type="AlphaFoldDB" id="A0A1F4USB3"/>
<organism evidence="9 10">
    <name type="scientific">candidate division WWE3 bacterium RIFCSPHIGHO2_01_FULL_35_17</name>
    <dbReference type="NCBI Taxonomy" id="1802614"/>
    <lineage>
        <taxon>Bacteria</taxon>
        <taxon>Katanobacteria</taxon>
    </lineage>
</organism>